<protein>
    <submittedName>
        <fullName evidence="1">Uncharacterized protein</fullName>
    </submittedName>
</protein>
<dbReference type="AlphaFoldDB" id="A0A5E8CLZ1"/>
<gene>
    <name evidence="1" type="ORF">CPAV1605_877</name>
</gene>
<name>A0A5E8CLZ1_9ZZZZ</name>
<reference evidence="1" key="1">
    <citation type="submission" date="2019-09" db="EMBL/GenBank/DDBJ databases">
        <authorList>
            <person name="Needham M D."/>
        </authorList>
    </citation>
    <scope>NUCLEOTIDE SEQUENCE</scope>
</reference>
<evidence type="ECO:0000313" key="1">
    <source>
        <dbReference type="EMBL" id="VVU95152.1"/>
    </source>
</evidence>
<accession>A0A5E8CLZ1</accession>
<sequence length="199" mass="23709">MKKIDENYLINKKNILKTFLIHDKSINVIIKFLCFFLKKTNINHQSLNHLFNSFLIIINYNPDDINTIRSLYKTFQNLDSILIDELVSQLNEFKDCEFNDYFDTIIFDTLSFFKKFEENGHGEIAFNILHEVLFNLLKINDHIDLDIKNRLYIEILKEIVKEYDSESSQVFIQSGKIYITTVEVCNFIVNLINDWIKYS</sequence>
<dbReference type="EMBL" id="CABVLZ010000003">
    <property type="protein sequence ID" value="VVU95152.1"/>
    <property type="molecule type" value="Genomic_DNA"/>
</dbReference>
<organism evidence="1">
    <name type="scientific">seawater metagenome</name>
    <dbReference type="NCBI Taxonomy" id="1561972"/>
    <lineage>
        <taxon>unclassified sequences</taxon>
        <taxon>metagenomes</taxon>
        <taxon>ecological metagenomes</taxon>
    </lineage>
</organism>
<proteinExistence type="predicted"/>